<dbReference type="InParanoid" id="K5WHN2"/>
<organism evidence="1 2">
    <name type="scientific">Phanerochaete carnosa (strain HHB-10118-sp)</name>
    <name type="common">White-rot fungus</name>
    <name type="synonym">Peniophora carnosa</name>
    <dbReference type="NCBI Taxonomy" id="650164"/>
    <lineage>
        <taxon>Eukaryota</taxon>
        <taxon>Fungi</taxon>
        <taxon>Dikarya</taxon>
        <taxon>Basidiomycota</taxon>
        <taxon>Agaricomycotina</taxon>
        <taxon>Agaricomycetes</taxon>
        <taxon>Polyporales</taxon>
        <taxon>Phanerochaetaceae</taxon>
        <taxon>Phanerochaete</taxon>
    </lineage>
</organism>
<name>K5WHN2_PHACS</name>
<dbReference type="OrthoDB" id="10459510at2759"/>
<dbReference type="GeneID" id="18912608"/>
<reference evidence="1 2" key="1">
    <citation type="journal article" date="2012" name="BMC Genomics">
        <title>Comparative genomics of the white-rot fungi, Phanerochaete carnosa and P. chrysosporium, to elucidate the genetic basis of the distinct wood types they colonize.</title>
        <authorList>
            <person name="Suzuki H."/>
            <person name="MacDonald J."/>
            <person name="Syed K."/>
            <person name="Salamov A."/>
            <person name="Hori C."/>
            <person name="Aerts A."/>
            <person name="Henrissat B."/>
            <person name="Wiebenga A."/>
            <person name="vanKuyk P.A."/>
            <person name="Barry K."/>
            <person name="Lindquist E."/>
            <person name="LaButti K."/>
            <person name="Lapidus A."/>
            <person name="Lucas S."/>
            <person name="Coutinho P."/>
            <person name="Gong Y."/>
            <person name="Samejima M."/>
            <person name="Mahadevan R."/>
            <person name="Abou-Zaid M."/>
            <person name="de Vries R.P."/>
            <person name="Igarashi K."/>
            <person name="Yadav J.S."/>
            <person name="Grigoriev I.V."/>
            <person name="Master E.R."/>
        </authorList>
    </citation>
    <scope>NUCLEOTIDE SEQUENCE [LARGE SCALE GENOMIC DNA]</scope>
    <source>
        <strain evidence="1 2">HHB-10118-sp</strain>
    </source>
</reference>
<dbReference type="Proteomes" id="UP000008370">
    <property type="component" value="Unassembled WGS sequence"/>
</dbReference>
<evidence type="ECO:0000313" key="2">
    <source>
        <dbReference type="Proteomes" id="UP000008370"/>
    </source>
</evidence>
<dbReference type="AlphaFoldDB" id="K5WHN2"/>
<keyword evidence="2" id="KW-1185">Reference proteome</keyword>
<proteinExistence type="predicted"/>
<evidence type="ECO:0000313" key="1">
    <source>
        <dbReference type="EMBL" id="EKM58634.1"/>
    </source>
</evidence>
<dbReference type="HOGENOM" id="CLU_616928_0_0_1"/>
<evidence type="ECO:0008006" key="3">
    <source>
        <dbReference type="Google" id="ProtNLM"/>
    </source>
</evidence>
<protein>
    <recommendedName>
        <fullName evidence="3">F-box domain-containing protein</fullName>
    </recommendedName>
</protein>
<dbReference type="EMBL" id="JH930470">
    <property type="protein sequence ID" value="EKM58634.1"/>
    <property type="molecule type" value="Genomic_DNA"/>
</dbReference>
<dbReference type="KEGG" id="pco:PHACADRAFT_207441"/>
<sequence>MDPVPSKAGIKTIVDRHVSLINDILPLEVFDLVFDTLRGADNKKESLFSASLVCRLWREYTLRHRFYSISLDMSANQELKPLRRTSAYYLTQDFTKSKIFPLVQSFVQVLALSWGSEGVSLDFTRIIRLFPAVRTMKLEGALWPKQCLREKFAQPLFIDRLTILGTLPPYRRHLKLPHEVHALCTVLSQFSFIRHLFLVDIYNMRSDEELIWSNYALPPISSLTLMQTPGEGPISEVIKRLAKPGLLKHLDLTTFSGDELDEALLMAKGLSTPIEEIGLSVTCWGAGDGDGADARPNLFGLRSLKQLTIAIELEIASVGEYALDDRKQWLNSVSWTRATKALRSLDPSCCLEHIDLWLASSELEVAEVFLPRMQVALGHRCGSRVDFETAMLELVEQGRLRTVRMSLHCTPPTDDGLVPEFYVPSGDYLRDVFAHLDMTGALLV</sequence>
<accession>K5WHN2</accession>
<gene>
    <name evidence="1" type="ORF">PHACADRAFT_207441</name>
</gene>
<dbReference type="RefSeq" id="XP_007393938.1">
    <property type="nucleotide sequence ID" value="XM_007393876.1"/>
</dbReference>